<organism evidence="2 3">
    <name type="scientific">Steinernema hermaphroditum</name>
    <dbReference type="NCBI Taxonomy" id="289476"/>
    <lineage>
        <taxon>Eukaryota</taxon>
        <taxon>Metazoa</taxon>
        <taxon>Ecdysozoa</taxon>
        <taxon>Nematoda</taxon>
        <taxon>Chromadorea</taxon>
        <taxon>Rhabditida</taxon>
        <taxon>Tylenchina</taxon>
        <taxon>Panagrolaimomorpha</taxon>
        <taxon>Strongyloidoidea</taxon>
        <taxon>Steinernematidae</taxon>
        <taxon>Steinernema</taxon>
    </lineage>
</organism>
<name>A0AA39IJN4_9BILA</name>
<comment type="caution">
    <text evidence="2">The sequence shown here is derived from an EMBL/GenBank/DDBJ whole genome shotgun (WGS) entry which is preliminary data.</text>
</comment>
<gene>
    <name evidence="2" type="ORF">QR680_009267</name>
</gene>
<evidence type="ECO:0000256" key="1">
    <source>
        <dbReference type="SAM" id="Phobius"/>
    </source>
</evidence>
<keyword evidence="1" id="KW-0472">Membrane</keyword>
<dbReference type="Proteomes" id="UP001175271">
    <property type="component" value="Unassembled WGS sequence"/>
</dbReference>
<feature type="transmembrane region" description="Helical" evidence="1">
    <location>
        <begin position="92"/>
        <end position="113"/>
    </location>
</feature>
<keyword evidence="1" id="KW-0812">Transmembrane</keyword>
<accession>A0AA39IJN4</accession>
<evidence type="ECO:0000313" key="2">
    <source>
        <dbReference type="EMBL" id="KAK0425572.1"/>
    </source>
</evidence>
<keyword evidence="3" id="KW-1185">Reference proteome</keyword>
<dbReference type="EMBL" id="JAUCMV010000001">
    <property type="protein sequence ID" value="KAK0425572.1"/>
    <property type="molecule type" value="Genomic_DNA"/>
</dbReference>
<evidence type="ECO:0000313" key="3">
    <source>
        <dbReference type="Proteomes" id="UP001175271"/>
    </source>
</evidence>
<dbReference type="AlphaFoldDB" id="A0AA39IJN4"/>
<keyword evidence="1" id="KW-1133">Transmembrane helix</keyword>
<proteinExistence type="predicted"/>
<reference evidence="2" key="1">
    <citation type="submission" date="2023-06" db="EMBL/GenBank/DDBJ databases">
        <title>Genomic analysis of the entomopathogenic nematode Steinernema hermaphroditum.</title>
        <authorList>
            <person name="Schwarz E.M."/>
            <person name="Heppert J.K."/>
            <person name="Baniya A."/>
            <person name="Schwartz H.T."/>
            <person name="Tan C.-H."/>
            <person name="Antoshechkin I."/>
            <person name="Sternberg P.W."/>
            <person name="Goodrich-Blair H."/>
            <person name="Dillman A.R."/>
        </authorList>
    </citation>
    <scope>NUCLEOTIDE SEQUENCE</scope>
    <source>
        <strain evidence="2">PS9179</strain>
        <tissue evidence="2">Whole animal</tissue>
    </source>
</reference>
<protein>
    <submittedName>
        <fullName evidence="2">Uncharacterized protein</fullName>
    </submittedName>
</protein>
<sequence length="174" mass="18683">MRLADCLLVVSPLISAGASQSGLDLESLGNEGSSASGEFPDEPKAPGALLFLDDVEGAFDASETSPRGVEELKVATFSQKIDFVSLHQTGHIPMLASILAFGGAFLLVAVVFVGRRRHAKPTLVVVKEPFGRAEGTVRNYVRERRESTENTFLLPQYLKANGYGSTATQILINF</sequence>